<evidence type="ECO:0000313" key="2">
    <source>
        <dbReference type="Proteomes" id="UP001642720"/>
    </source>
</evidence>
<accession>A0ABY2HER5</accession>
<evidence type="ECO:0000313" key="1">
    <source>
        <dbReference type="EMBL" id="TFB06646.1"/>
    </source>
</evidence>
<reference evidence="1 2" key="1">
    <citation type="submission" date="2018-01" db="EMBL/GenBank/DDBJ databases">
        <title>Genome characterization of the sugarcane-associated fungus Trichoderma ghanense CCMA-1212 and their application in lignocelulose bioconversion.</title>
        <authorList>
            <person name="Steindorff A.S."/>
            <person name="Mendes T.D."/>
            <person name="Vilela E.S.D."/>
            <person name="Rodrigues D.S."/>
            <person name="Formighieri E.F."/>
            <person name="Melo I.S."/>
            <person name="Favaro L.C.L."/>
        </authorList>
    </citation>
    <scope>NUCLEOTIDE SEQUENCE [LARGE SCALE GENOMIC DNA]</scope>
    <source>
        <strain evidence="1 2">CCMA-1212</strain>
    </source>
</reference>
<protein>
    <submittedName>
        <fullName evidence="1">Uncharacterized protein</fullName>
    </submittedName>
</protein>
<sequence length="65" mass="7172">MEKVEAHDGPWFGKAKSPVLGENPGFAADVPPLFNAWQISLPRCLGRWTHAPCPCRPPAYSDRTP</sequence>
<dbReference type="Proteomes" id="UP001642720">
    <property type="component" value="Unassembled WGS sequence"/>
</dbReference>
<keyword evidence="2" id="KW-1185">Reference proteome</keyword>
<dbReference type="GeneID" id="300572693"/>
<comment type="caution">
    <text evidence="1">The sequence shown here is derived from an EMBL/GenBank/DDBJ whole genome shotgun (WGS) entry which is preliminary data.</text>
</comment>
<organism evidence="1 2">
    <name type="scientific">Trichoderma ghanense</name>
    <dbReference type="NCBI Taxonomy" id="65468"/>
    <lineage>
        <taxon>Eukaryota</taxon>
        <taxon>Fungi</taxon>
        <taxon>Dikarya</taxon>
        <taxon>Ascomycota</taxon>
        <taxon>Pezizomycotina</taxon>
        <taxon>Sordariomycetes</taxon>
        <taxon>Hypocreomycetidae</taxon>
        <taxon>Hypocreales</taxon>
        <taxon>Hypocreaceae</taxon>
        <taxon>Trichoderma</taxon>
    </lineage>
</organism>
<gene>
    <name evidence="1" type="ORF">CCMA1212_000786</name>
</gene>
<proteinExistence type="predicted"/>
<dbReference type="RefSeq" id="XP_073562847.1">
    <property type="nucleotide sequence ID" value="XM_073698243.1"/>
</dbReference>
<name>A0ABY2HER5_9HYPO</name>
<dbReference type="EMBL" id="PPTA01000001">
    <property type="protein sequence ID" value="TFB06646.1"/>
    <property type="molecule type" value="Genomic_DNA"/>
</dbReference>